<dbReference type="GO" id="GO:0005525">
    <property type="term" value="F:GTP binding"/>
    <property type="evidence" value="ECO:0007669"/>
    <property type="project" value="UniProtKB-UniRule"/>
</dbReference>
<dbReference type="EC" id="3.6.1.-" evidence="3"/>
<dbReference type="GO" id="GO:0019843">
    <property type="term" value="F:rRNA binding"/>
    <property type="evidence" value="ECO:0007669"/>
    <property type="project" value="UniProtKB-KW"/>
</dbReference>
<comment type="caution">
    <text evidence="7">The sequence shown here is derived from an EMBL/GenBank/DDBJ whole genome shotgun (WGS) entry which is preliminary data.</text>
</comment>
<keyword evidence="3" id="KW-0479">Metal-binding</keyword>
<feature type="binding site" evidence="3">
    <location>
        <begin position="182"/>
        <end position="190"/>
    </location>
    <ligand>
        <name>GTP</name>
        <dbReference type="ChEBI" id="CHEBI:37565"/>
    </ligand>
</feature>
<dbReference type="InterPro" id="IPR010914">
    <property type="entry name" value="RsgA_GTPase_dom"/>
</dbReference>
<keyword evidence="3" id="KW-0699">rRNA-binding</keyword>
<feature type="binding site" evidence="3">
    <location>
        <position position="278"/>
    </location>
    <ligand>
        <name>Zn(2+)</name>
        <dbReference type="ChEBI" id="CHEBI:29105"/>
    </ligand>
</feature>
<evidence type="ECO:0000313" key="8">
    <source>
        <dbReference type="Proteomes" id="UP000239001"/>
    </source>
</evidence>
<gene>
    <name evidence="3 7" type="primary">rsgA</name>
    <name evidence="7" type="ORF">C7H19_08975</name>
</gene>
<keyword evidence="8" id="KW-1185">Reference proteome</keyword>
<accession>A0A2T1LZ51</accession>
<keyword evidence="3" id="KW-0862">Zinc</keyword>
<dbReference type="SUPFAM" id="SSF50249">
    <property type="entry name" value="Nucleic acid-binding proteins"/>
    <property type="match status" value="1"/>
</dbReference>
<keyword evidence="2 3" id="KW-0342">GTP-binding</keyword>
<dbReference type="PROSITE" id="PS51721">
    <property type="entry name" value="G_CP"/>
    <property type="match status" value="1"/>
</dbReference>
<feature type="domain" description="CP-type G" evidence="6">
    <location>
        <begin position="82"/>
        <end position="240"/>
    </location>
</feature>
<dbReference type="OrthoDB" id="9809485at2"/>
<evidence type="ECO:0000259" key="5">
    <source>
        <dbReference type="PROSITE" id="PS50936"/>
    </source>
</evidence>
<feature type="binding site" evidence="3">
    <location>
        <begin position="131"/>
        <end position="134"/>
    </location>
    <ligand>
        <name>GTP</name>
        <dbReference type="ChEBI" id="CHEBI:37565"/>
    </ligand>
</feature>
<reference evidence="7 8" key="1">
    <citation type="submission" date="2018-03" db="EMBL/GenBank/DDBJ databases">
        <title>The ancient ancestry and fast evolution of plastids.</title>
        <authorList>
            <person name="Moore K.R."/>
            <person name="Magnabosco C."/>
            <person name="Momper L."/>
            <person name="Gold D.A."/>
            <person name="Bosak T."/>
            <person name="Fournier G.P."/>
        </authorList>
    </citation>
    <scope>NUCLEOTIDE SEQUENCE [LARGE SCALE GENOMIC DNA]</scope>
    <source>
        <strain evidence="7 8">CCALA 016</strain>
    </source>
</reference>
<organism evidence="7 8">
    <name type="scientific">Aphanothece hegewaldii CCALA 016</name>
    <dbReference type="NCBI Taxonomy" id="2107694"/>
    <lineage>
        <taxon>Bacteria</taxon>
        <taxon>Bacillati</taxon>
        <taxon>Cyanobacteriota</taxon>
        <taxon>Cyanophyceae</taxon>
        <taxon>Oscillatoriophycideae</taxon>
        <taxon>Chroococcales</taxon>
        <taxon>Aphanothecaceae</taxon>
        <taxon>Aphanothece</taxon>
    </lineage>
</organism>
<dbReference type="EMBL" id="PXOH01000007">
    <property type="protein sequence ID" value="PSF37677.1"/>
    <property type="molecule type" value="Genomic_DNA"/>
</dbReference>
<dbReference type="NCBIfam" id="TIGR00157">
    <property type="entry name" value="ribosome small subunit-dependent GTPase A"/>
    <property type="match status" value="1"/>
</dbReference>
<dbReference type="InterPro" id="IPR027417">
    <property type="entry name" value="P-loop_NTPase"/>
</dbReference>
<dbReference type="InterPro" id="IPR030378">
    <property type="entry name" value="G_CP_dom"/>
</dbReference>
<dbReference type="HAMAP" id="MF_01820">
    <property type="entry name" value="GTPase_RsgA"/>
    <property type="match status" value="1"/>
</dbReference>
<evidence type="ECO:0000256" key="1">
    <source>
        <dbReference type="ARBA" id="ARBA00022741"/>
    </source>
</evidence>
<dbReference type="Gene3D" id="3.40.50.300">
    <property type="entry name" value="P-loop containing nucleotide triphosphate hydrolases"/>
    <property type="match status" value="1"/>
</dbReference>
<evidence type="ECO:0000256" key="3">
    <source>
        <dbReference type="HAMAP-Rule" id="MF_01820"/>
    </source>
</evidence>
<dbReference type="Gene3D" id="1.10.40.50">
    <property type="entry name" value="Probable gtpase engc, domain 3"/>
    <property type="match status" value="1"/>
</dbReference>
<comment type="subunit">
    <text evidence="3">Monomer. Associates with 30S ribosomal subunit, binds 16S rRNA.</text>
</comment>
<dbReference type="Gene3D" id="2.40.50.140">
    <property type="entry name" value="Nucleic acid-binding proteins"/>
    <property type="match status" value="1"/>
</dbReference>
<evidence type="ECO:0000256" key="4">
    <source>
        <dbReference type="SAM" id="MobiDB-lite"/>
    </source>
</evidence>
<protein>
    <recommendedName>
        <fullName evidence="3">Small ribosomal subunit biogenesis GTPase RsgA</fullName>
        <ecNumber evidence="3">3.6.1.-</ecNumber>
    </recommendedName>
</protein>
<sequence>MDPVILSEKPITSLYGTVLAVQANYYHVKLDTNELEDRCLLCTRRTRLKKIGQKVMVGDRVLVTEPDFQDGRGAISEVLQRKTELSRPPVANAEQILLVFALEEPSLDPWQLSRFLIKAESTALTLCLCLNKSDLISPQQQQAWQNRLNGWGYQSIFLSVTQDLGIEELLSRLQNKISILAGPSGVGKSSLINRLIPNIEQRVGSVSGKLLKGRHTTRHVELFDLPNSGLIADTPGFNQPDVDCTPDQLAYLFPEARQRLSQGNCQFNDCLHRLEPNCVVRGDWERYEHYLKFLEEAIVLQSNVSQLPDEETNLKLKVKSLGQSQYEPKLESKKYRRPSRKQNNQFLQERYENQNLRDLADTDEDW</sequence>
<keyword evidence="3" id="KW-0963">Cytoplasm</keyword>
<dbReference type="GO" id="GO:0046872">
    <property type="term" value="F:metal ion binding"/>
    <property type="evidence" value="ECO:0007669"/>
    <property type="project" value="UniProtKB-KW"/>
</dbReference>
<evidence type="ECO:0000256" key="2">
    <source>
        <dbReference type="ARBA" id="ARBA00023134"/>
    </source>
</evidence>
<feature type="binding site" evidence="3">
    <location>
        <position position="272"/>
    </location>
    <ligand>
        <name>Zn(2+)</name>
        <dbReference type="ChEBI" id="CHEBI:29105"/>
    </ligand>
</feature>
<comment type="function">
    <text evidence="3">One of several proteins that assist in the late maturation steps of the functional core of the 30S ribosomal subunit. Helps release RbfA from mature subunits. May play a role in the assembly of ribosomal proteins into the subunit. Circularly permuted GTPase that catalyzes slow GTP hydrolysis, GTPase activity is stimulated by the 30S ribosomal subunit.</text>
</comment>
<dbReference type="InterPro" id="IPR004881">
    <property type="entry name" value="Ribosome_biogen_GTPase_RsgA"/>
</dbReference>
<dbReference type="NCBIfam" id="NF008932">
    <property type="entry name" value="PRK12289.1"/>
    <property type="match status" value="1"/>
</dbReference>
<comment type="subcellular location">
    <subcellularLocation>
        <location evidence="3">Cytoplasm</location>
    </subcellularLocation>
</comment>
<feature type="binding site" evidence="3">
    <location>
        <position position="270"/>
    </location>
    <ligand>
        <name>Zn(2+)</name>
        <dbReference type="ChEBI" id="CHEBI:29105"/>
    </ligand>
</feature>
<dbReference type="GO" id="GO:0005737">
    <property type="term" value="C:cytoplasm"/>
    <property type="evidence" value="ECO:0007669"/>
    <property type="project" value="UniProtKB-SubCell"/>
</dbReference>
<feature type="region of interest" description="Disordered" evidence="4">
    <location>
        <begin position="325"/>
        <end position="366"/>
    </location>
</feature>
<comment type="cofactor">
    <cofactor evidence="3">
        <name>Zn(2+)</name>
        <dbReference type="ChEBI" id="CHEBI:29105"/>
    </cofactor>
    <text evidence="3">Binds 1 zinc ion per subunit.</text>
</comment>
<name>A0A2T1LZ51_9CHRO</name>
<dbReference type="Pfam" id="PF03193">
    <property type="entry name" value="RsgA_GTPase"/>
    <property type="match status" value="1"/>
</dbReference>
<comment type="similarity">
    <text evidence="3">Belongs to the TRAFAC class YlqF/YawG GTPase family. RsgA subfamily.</text>
</comment>
<keyword evidence="3" id="KW-0690">Ribosome biogenesis</keyword>
<dbReference type="InterPro" id="IPR012340">
    <property type="entry name" value="NA-bd_OB-fold"/>
</dbReference>
<feature type="domain" description="EngC GTPase" evidence="5">
    <location>
        <begin position="91"/>
        <end position="238"/>
    </location>
</feature>
<dbReference type="SUPFAM" id="SSF52540">
    <property type="entry name" value="P-loop containing nucleoside triphosphate hydrolases"/>
    <property type="match status" value="1"/>
</dbReference>
<evidence type="ECO:0000313" key="7">
    <source>
        <dbReference type="EMBL" id="PSF37677.1"/>
    </source>
</evidence>
<dbReference type="CDD" id="cd01854">
    <property type="entry name" value="YjeQ_EngC"/>
    <property type="match status" value="1"/>
</dbReference>
<proteinExistence type="inferred from homology"/>
<dbReference type="GO" id="GO:0042274">
    <property type="term" value="P:ribosomal small subunit biogenesis"/>
    <property type="evidence" value="ECO:0007669"/>
    <property type="project" value="UniProtKB-UniRule"/>
</dbReference>
<dbReference type="PANTHER" id="PTHR32120">
    <property type="entry name" value="SMALL RIBOSOMAL SUBUNIT BIOGENESIS GTPASE RSGA"/>
    <property type="match status" value="1"/>
</dbReference>
<dbReference type="PROSITE" id="PS50936">
    <property type="entry name" value="ENGC_GTPASE"/>
    <property type="match status" value="1"/>
</dbReference>
<keyword evidence="3" id="KW-0378">Hydrolase</keyword>
<evidence type="ECO:0000259" key="6">
    <source>
        <dbReference type="PROSITE" id="PS51721"/>
    </source>
</evidence>
<dbReference type="Proteomes" id="UP000239001">
    <property type="component" value="Unassembled WGS sequence"/>
</dbReference>
<feature type="binding site" evidence="3">
    <location>
        <position position="265"/>
    </location>
    <ligand>
        <name>Zn(2+)</name>
        <dbReference type="ChEBI" id="CHEBI:29105"/>
    </ligand>
</feature>
<reference evidence="7 8" key="2">
    <citation type="submission" date="2018-03" db="EMBL/GenBank/DDBJ databases">
        <authorList>
            <person name="Keele B.F."/>
        </authorList>
    </citation>
    <scope>NUCLEOTIDE SEQUENCE [LARGE SCALE GENOMIC DNA]</scope>
    <source>
        <strain evidence="7 8">CCALA 016</strain>
    </source>
</reference>
<keyword evidence="1 3" id="KW-0547">Nucleotide-binding</keyword>
<keyword evidence="3" id="KW-0694">RNA-binding</keyword>
<dbReference type="GO" id="GO:0003924">
    <property type="term" value="F:GTPase activity"/>
    <property type="evidence" value="ECO:0007669"/>
    <property type="project" value="UniProtKB-UniRule"/>
</dbReference>
<dbReference type="PANTHER" id="PTHR32120:SF11">
    <property type="entry name" value="SMALL RIBOSOMAL SUBUNIT BIOGENESIS GTPASE RSGA 1, MITOCHONDRIAL-RELATED"/>
    <property type="match status" value="1"/>
</dbReference>
<dbReference type="AlphaFoldDB" id="A0A2T1LZ51"/>